<name>A0A0F9HDD2_9ZZZZ</name>
<dbReference type="EMBL" id="LAZR01015432">
    <property type="protein sequence ID" value="KKM13197.1"/>
    <property type="molecule type" value="Genomic_DNA"/>
</dbReference>
<dbReference type="AlphaFoldDB" id="A0A0F9HDD2"/>
<organism evidence="1">
    <name type="scientific">marine sediment metagenome</name>
    <dbReference type="NCBI Taxonomy" id="412755"/>
    <lineage>
        <taxon>unclassified sequences</taxon>
        <taxon>metagenomes</taxon>
        <taxon>ecological metagenomes</taxon>
    </lineage>
</organism>
<proteinExistence type="predicted"/>
<evidence type="ECO:0000313" key="1">
    <source>
        <dbReference type="EMBL" id="KKM13197.1"/>
    </source>
</evidence>
<comment type="caution">
    <text evidence="1">The sequence shown here is derived from an EMBL/GenBank/DDBJ whole genome shotgun (WGS) entry which is preliminary data.</text>
</comment>
<gene>
    <name evidence="1" type="ORF">LCGC14_1718680</name>
</gene>
<accession>A0A0F9HDD2</accession>
<reference evidence="1" key="1">
    <citation type="journal article" date="2015" name="Nature">
        <title>Complex archaea that bridge the gap between prokaryotes and eukaryotes.</title>
        <authorList>
            <person name="Spang A."/>
            <person name="Saw J.H."/>
            <person name="Jorgensen S.L."/>
            <person name="Zaremba-Niedzwiedzka K."/>
            <person name="Martijn J."/>
            <person name="Lind A.E."/>
            <person name="van Eijk R."/>
            <person name="Schleper C."/>
            <person name="Guy L."/>
            <person name="Ettema T.J."/>
        </authorList>
    </citation>
    <scope>NUCLEOTIDE SEQUENCE</scope>
</reference>
<feature type="non-terminal residue" evidence="1">
    <location>
        <position position="448"/>
    </location>
</feature>
<protein>
    <submittedName>
        <fullName evidence="1">Uncharacterized protein</fullName>
    </submittedName>
</protein>
<sequence>MSKQKITKSLKLAIWYAHDKKSGYDGIPISFRDMEIDHIIPERVLYHPREPDEFEKWKEKYKLDNNFKIHGIENICPSTRAFNLKKSDYGLYDETDVFKRYIINALIKSRQLKPKIEELNKKYKKEFDTRKIKTRISDINTIEQIIKKSNIDIKTIIELVEFPLDYNVITEIEEKRKYDKILEKYRTKRVVFFNYGEYLEIKDCIRYSYNNELGEETFWINLIDEFNEKIDYNVLRKKLFYEKAFAMFKTEKIWNSIEFELLKYFKSIRNEGNMEVLEQSANLFNIFSGEFQRNRVKSELSDVLEIREMLIDALDLKIQNSKTQSRIMQLKFRKLMLNFGIKQEDIKENNRNFNKDITNKAWADRIIHEFSEFTSLIEIPQYFDICQYYNLLKGLSEKIHIIENHNDFDNLFEKVTILKDRYNGNNSSIEDLMKRAIRIFRSGNYSRS</sequence>